<name>A0A841L3B8_9SPHN</name>
<dbReference type="Proteomes" id="UP000538147">
    <property type="component" value="Unassembled WGS sequence"/>
</dbReference>
<evidence type="ECO:0008006" key="4">
    <source>
        <dbReference type="Google" id="ProtNLM"/>
    </source>
</evidence>
<protein>
    <recommendedName>
        <fullName evidence="4">DUF2147 domain-containing protein</fullName>
    </recommendedName>
</protein>
<dbReference type="EMBL" id="JACIIV010000006">
    <property type="protein sequence ID" value="MBB6226910.1"/>
    <property type="molecule type" value="Genomic_DNA"/>
</dbReference>
<evidence type="ECO:0000313" key="3">
    <source>
        <dbReference type="Proteomes" id="UP000538147"/>
    </source>
</evidence>
<proteinExistence type="predicted"/>
<keyword evidence="3" id="KW-1185">Reference proteome</keyword>
<sequence length="116" mass="12519">MALATANPAQAQDHGASKLNGEWTLDLRPSNDAPAYNKSMTLDITAAGVVRGAFYDNAIEDGRAFDGKGRTCFAFHTSDNTGPYQTSGCLVGDRVEGQSWSEGRKFLLTWTATRTQ</sequence>
<comment type="caution">
    <text evidence="2">The sequence shown here is derived from an EMBL/GenBank/DDBJ whole genome shotgun (WGS) entry which is preliminary data.</text>
</comment>
<dbReference type="AlphaFoldDB" id="A0A841L3B8"/>
<accession>A0A841L3B8</accession>
<gene>
    <name evidence="2" type="ORF">FHS79_001072</name>
</gene>
<feature type="region of interest" description="Disordered" evidence="1">
    <location>
        <begin position="1"/>
        <end position="25"/>
    </location>
</feature>
<evidence type="ECO:0000256" key="1">
    <source>
        <dbReference type="SAM" id="MobiDB-lite"/>
    </source>
</evidence>
<organism evidence="2 3">
    <name type="scientific">Polymorphobacter multimanifer</name>
    <dbReference type="NCBI Taxonomy" id="1070431"/>
    <lineage>
        <taxon>Bacteria</taxon>
        <taxon>Pseudomonadati</taxon>
        <taxon>Pseudomonadota</taxon>
        <taxon>Alphaproteobacteria</taxon>
        <taxon>Sphingomonadales</taxon>
        <taxon>Sphingosinicellaceae</taxon>
        <taxon>Polymorphobacter</taxon>
    </lineage>
</organism>
<dbReference type="RefSeq" id="WP_184196480.1">
    <property type="nucleotide sequence ID" value="NZ_BMOX01000085.1"/>
</dbReference>
<reference evidence="2 3" key="1">
    <citation type="submission" date="2020-08" db="EMBL/GenBank/DDBJ databases">
        <title>Genomic Encyclopedia of Type Strains, Phase IV (KMG-IV): sequencing the most valuable type-strain genomes for metagenomic binning, comparative biology and taxonomic classification.</title>
        <authorList>
            <person name="Goeker M."/>
        </authorList>
    </citation>
    <scope>NUCLEOTIDE SEQUENCE [LARGE SCALE GENOMIC DNA]</scope>
    <source>
        <strain evidence="2 3">DSM 102189</strain>
    </source>
</reference>
<evidence type="ECO:0000313" key="2">
    <source>
        <dbReference type="EMBL" id="MBB6226910.1"/>
    </source>
</evidence>